<accession>A0ABU1AX99</accession>
<dbReference type="InterPro" id="IPR038718">
    <property type="entry name" value="SNF2-like_sf"/>
</dbReference>
<dbReference type="EC" id="3.6.4.-" evidence="6"/>
<evidence type="ECO:0000256" key="2">
    <source>
        <dbReference type="PROSITE-ProRule" id="PRU00325"/>
    </source>
</evidence>
<protein>
    <submittedName>
        <fullName evidence="6">DEAD/DEAH box helicase</fullName>
        <ecNumber evidence="6">3.6.4.-</ecNumber>
    </submittedName>
</protein>
<keyword evidence="6" id="KW-0347">Helicase</keyword>
<dbReference type="PROSITE" id="PS51194">
    <property type="entry name" value="HELICASE_CTER"/>
    <property type="match status" value="1"/>
</dbReference>
<dbReference type="Gene3D" id="3.40.50.10810">
    <property type="entry name" value="Tandem AAA-ATPase domain"/>
    <property type="match status" value="1"/>
</dbReference>
<dbReference type="Pfam" id="PF00176">
    <property type="entry name" value="SNF2-rel_dom"/>
    <property type="match status" value="1"/>
</dbReference>
<evidence type="ECO:0000256" key="1">
    <source>
        <dbReference type="ARBA" id="ARBA00022801"/>
    </source>
</evidence>
<dbReference type="InterPro" id="IPR007527">
    <property type="entry name" value="Znf_SWIM"/>
</dbReference>
<dbReference type="SMART" id="SM00487">
    <property type="entry name" value="DEXDc"/>
    <property type="match status" value="1"/>
</dbReference>
<evidence type="ECO:0000313" key="6">
    <source>
        <dbReference type="EMBL" id="MDQ8207607.1"/>
    </source>
</evidence>
<feature type="domain" description="Helicase ATP-binding" evidence="4">
    <location>
        <begin position="699"/>
        <end position="857"/>
    </location>
</feature>
<evidence type="ECO:0000259" key="3">
    <source>
        <dbReference type="PROSITE" id="PS50966"/>
    </source>
</evidence>
<evidence type="ECO:0000313" key="7">
    <source>
        <dbReference type="Proteomes" id="UP001225316"/>
    </source>
</evidence>
<evidence type="ECO:0000259" key="5">
    <source>
        <dbReference type="PROSITE" id="PS51194"/>
    </source>
</evidence>
<feature type="domain" description="SWIM-type" evidence="3">
    <location>
        <begin position="68"/>
        <end position="106"/>
    </location>
</feature>
<dbReference type="Proteomes" id="UP001225316">
    <property type="component" value="Unassembled WGS sequence"/>
</dbReference>
<proteinExistence type="predicted"/>
<dbReference type="SUPFAM" id="SSF52540">
    <property type="entry name" value="P-loop containing nucleoside triphosphate hydrolases"/>
    <property type="match status" value="2"/>
</dbReference>
<dbReference type="SMART" id="SM00490">
    <property type="entry name" value="HELICc"/>
    <property type="match status" value="1"/>
</dbReference>
<dbReference type="InterPro" id="IPR000330">
    <property type="entry name" value="SNF2_N"/>
</dbReference>
<dbReference type="Pfam" id="PF00271">
    <property type="entry name" value="Helicase_C"/>
    <property type="match status" value="1"/>
</dbReference>
<dbReference type="InterPro" id="IPR014001">
    <property type="entry name" value="Helicase_ATP-bd"/>
</dbReference>
<keyword evidence="2" id="KW-0862">Zinc</keyword>
<feature type="domain" description="Helicase C-terminal" evidence="5">
    <location>
        <begin position="973"/>
        <end position="1130"/>
    </location>
</feature>
<dbReference type="CDD" id="cd18793">
    <property type="entry name" value="SF2_C_SNF"/>
    <property type="match status" value="1"/>
</dbReference>
<sequence>MESYRPNQAFELQYPEWNDWHATTLREISAPKTLEQGCMLFVDGQVTQLNPLYGQVGFEARVRADKEYSLTLQRLPQQNPTWQCECNRGNHAAPCKHTVATLAALAYIFHQYNFINLSPIQANIDLLARSIDLSSKTSRKQLTRLRLEPHNQKTAIVRGNAALPQELCYQVNPYCHLNSKAKTCLQLPLYDEWGAVVELHRYATEKQIQFEAETSPKQYTEIRPQIGIIHPEISFDYASKKQLVIVDSTFKEEKSDSVVEYFSDEGVLLSDGTLAEVAIEDIEYLLDTFEPATDHYESGETAAIGISPENFNSLALALDSQQRTKLRKAKFARNGVPVILEPGNAGSTPLKLSLRIKSPSKSRKSDYTYSLNATVDQHLVDTSSFISGWWDLANKAARGVPLMGSQSRIRKLLEISNQLPLLPNTKERYALIDAMLECPSFKKPEFRKAAKRFLKSIESNYCRGNETIPMIFKNGSKRGSTQSPWRQVQLPMAAILQIITELNLVSSTYASNRKRSDSKQDELAILQRLALVCDANEIELSVDGQPLESVAIDIDIAAMSDAKLDWFELKAEIRCGEATIPRAQWELLLQGQLLIKINGRTVIPQLDKEAAVRQLIALVPDLAKGSKHKQDEAIGRASRLDILQWIALRREGAHVQLPAAAETIFNALLTFEGIPKRPLPRSIQAKLRDYQKHGYDWLVFLYEHRFGACLADDMGLGKTLQAIAFLTYVKNHTKTRTRFLVVVPPSLLFNWRNEFDQFSPKIKIAEYAGTKRDFTSCKKADLILTTYDILRRDIKIIAAEHFEAVVFDEAQTLKNHTSRRTKAAHRLNRRFTLCLTGTPMENHPGEFHTIMELALPGLMGSYDAFQKDLREGNRTPLRRAQPFLLRRTKSAILKELPPKQETDLYLDMSKEQKEIYTRTVGEVREEVLSAYQEKTKSQAGIVALAALTRLRQTCVSPQLLGKPMKKPAPKIDYLNNKLAELVDEGHSALVFSQFIGSLDCIETALIAQGLAPLRLDGSTPTTKRKQLVETFQKSKTPQVFLISLRAGGVGLNLTNASYVIHVDPWWNPAVENQASDRAHRIGQKQTVFIQRLLMRHTVEEKIMVLKKRKQALFESIVNEDSSGKKGQALISKEDFQFLLSEET</sequence>
<dbReference type="PROSITE" id="PS50966">
    <property type="entry name" value="ZF_SWIM"/>
    <property type="match status" value="1"/>
</dbReference>
<dbReference type="PANTHER" id="PTHR10799">
    <property type="entry name" value="SNF2/RAD54 HELICASE FAMILY"/>
    <property type="match status" value="1"/>
</dbReference>
<dbReference type="EMBL" id="JARXHW010000016">
    <property type="protein sequence ID" value="MDQ8207607.1"/>
    <property type="molecule type" value="Genomic_DNA"/>
</dbReference>
<keyword evidence="2" id="KW-0479">Metal-binding</keyword>
<keyword evidence="2" id="KW-0863">Zinc-finger</keyword>
<gene>
    <name evidence="6" type="ORF">QEH52_08815</name>
</gene>
<dbReference type="InterPro" id="IPR049730">
    <property type="entry name" value="SNF2/RAD54-like_C"/>
</dbReference>
<organism evidence="6 7">
    <name type="scientific">Thalassobacterium maritimum</name>
    <dbReference type="NCBI Taxonomy" id="3041265"/>
    <lineage>
        <taxon>Bacteria</taxon>
        <taxon>Pseudomonadati</taxon>
        <taxon>Verrucomicrobiota</taxon>
        <taxon>Opitutia</taxon>
        <taxon>Puniceicoccales</taxon>
        <taxon>Coraliomargaritaceae</taxon>
        <taxon>Thalassobacterium</taxon>
    </lineage>
</organism>
<dbReference type="Gene3D" id="3.40.50.300">
    <property type="entry name" value="P-loop containing nucleotide triphosphate hydrolases"/>
    <property type="match status" value="1"/>
</dbReference>
<dbReference type="RefSeq" id="WP_308949804.1">
    <property type="nucleotide sequence ID" value="NZ_JARXHW010000016.1"/>
</dbReference>
<keyword evidence="6" id="KW-0067">ATP-binding</keyword>
<dbReference type="GO" id="GO:0004386">
    <property type="term" value="F:helicase activity"/>
    <property type="evidence" value="ECO:0007669"/>
    <property type="project" value="UniProtKB-KW"/>
</dbReference>
<dbReference type="GO" id="GO:0016787">
    <property type="term" value="F:hydrolase activity"/>
    <property type="evidence" value="ECO:0007669"/>
    <property type="project" value="UniProtKB-KW"/>
</dbReference>
<evidence type="ECO:0000259" key="4">
    <source>
        <dbReference type="PROSITE" id="PS51192"/>
    </source>
</evidence>
<reference evidence="6 7" key="1">
    <citation type="submission" date="2023-04" db="EMBL/GenBank/DDBJ databases">
        <title>A novel bacteria isolated from coastal sediment.</title>
        <authorList>
            <person name="Liu X.-J."/>
            <person name="Du Z.-J."/>
        </authorList>
    </citation>
    <scope>NUCLEOTIDE SEQUENCE [LARGE SCALE GENOMIC DNA]</scope>
    <source>
        <strain evidence="6 7">SDUM461003</strain>
    </source>
</reference>
<dbReference type="InterPro" id="IPR001650">
    <property type="entry name" value="Helicase_C-like"/>
</dbReference>
<keyword evidence="1 6" id="KW-0378">Hydrolase</keyword>
<comment type="caution">
    <text evidence="6">The sequence shown here is derived from an EMBL/GenBank/DDBJ whole genome shotgun (WGS) entry which is preliminary data.</text>
</comment>
<dbReference type="InterPro" id="IPR027417">
    <property type="entry name" value="P-loop_NTPase"/>
</dbReference>
<dbReference type="PROSITE" id="PS51192">
    <property type="entry name" value="HELICASE_ATP_BIND_1"/>
    <property type="match status" value="1"/>
</dbReference>
<keyword evidence="6" id="KW-0547">Nucleotide-binding</keyword>
<keyword evidence="7" id="KW-1185">Reference proteome</keyword>
<name>A0ABU1AX99_9BACT</name>